<reference evidence="4 5" key="1">
    <citation type="journal article" date="2020" name="Microorganisms">
        <title>Osmotic Adaptation and Compatible Solute Biosynthesis of Phototrophic Bacteria as Revealed from Genome Analyses.</title>
        <authorList>
            <person name="Imhoff J.F."/>
            <person name="Rahn T."/>
            <person name="Kunzel S."/>
            <person name="Keller A."/>
            <person name="Neulinger S.C."/>
        </authorList>
    </citation>
    <scope>NUCLEOTIDE SEQUENCE [LARGE SCALE GENOMIC DNA]</scope>
    <source>
        <strain evidence="4 5">DSM 25653</strain>
    </source>
</reference>
<evidence type="ECO:0000256" key="2">
    <source>
        <dbReference type="ARBA" id="ARBA00023125"/>
    </source>
</evidence>
<evidence type="ECO:0000256" key="1">
    <source>
        <dbReference type="ARBA" id="ARBA00022747"/>
    </source>
</evidence>
<evidence type="ECO:0008006" key="6">
    <source>
        <dbReference type="Google" id="ProtNLM"/>
    </source>
</evidence>
<sequence>MRQKLHTGEHHVLHRPAQHALHVGVGHPFEQPDDVAVISLELAPHPEEFDGEQALQLFLVRWIEDQHLQSEIRASGSEFPFPAPSPNIAEQRRIVAKVDQLMALVDQLEAQLNASRATAANLLSALDAKLTTA</sequence>
<keyword evidence="3" id="KW-0175">Coiled coil</keyword>
<dbReference type="RefSeq" id="WP_207148723.1">
    <property type="nucleotide sequence ID" value="NZ_NRRY01000018.1"/>
</dbReference>
<keyword evidence="2" id="KW-0238">DNA-binding</keyword>
<proteinExistence type="predicted"/>
<dbReference type="GO" id="GO:0009307">
    <property type="term" value="P:DNA restriction-modification system"/>
    <property type="evidence" value="ECO:0007669"/>
    <property type="project" value="UniProtKB-KW"/>
</dbReference>
<name>A0A9X0W8W9_9GAMM</name>
<evidence type="ECO:0000313" key="4">
    <source>
        <dbReference type="EMBL" id="MBK1619120.1"/>
    </source>
</evidence>
<comment type="caution">
    <text evidence="4">The sequence shown here is derived from an EMBL/GenBank/DDBJ whole genome shotgun (WGS) entry which is preliminary data.</text>
</comment>
<protein>
    <recommendedName>
        <fullName evidence="6">Type I restriction modification DNA specificity domain-containing protein</fullName>
    </recommendedName>
</protein>
<organism evidence="4 5">
    <name type="scientific">Lamprobacter modestohalophilus</name>
    <dbReference type="NCBI Taxonomy" id="1064514"/>
    <lineage>
        <taxon>Bacteria</taxon>
        <taxon>Pseudomonadati</taxon>
        <taxon>Pseudomonadota</taxon>
        <taxon>Gammaproteobacteria</taxon>
        <taxon>Chromatiales</taxon>
        <taxon>Chromatiaceae</taxon>
        <taxon>Lamprobacter</taxon>
    </lineage>
</organism>
<accession>A0A9X0W8W9</accession>
<dbReference type="EMBL" id="NRRY01000018">
    <property type="protein sequence ID" value="MBK1619120.1"/>
    <property type="molecule type" value="Genomic_DNA"/>
</dbReference>
<gene>
    <name evidence="4" type="ORF">CKO42_11885</name>
</gene>
<evidence type="ECO:0000256" key="3">
    <source>
        <dbReference type="SAM" id="Coils"/>
    </source>
</evidence>
<dbReference type="AlphaFoldDB" id="A0A9X0W8W9"/>
<dbReference type="SUPFAM" id="SSF116734">
    <property type="entry name" value="DNA methylase specificity domain"/>
    <property type="match status" value="1"/>
</dbReference>
<evidence type="ECO:0000313" key="5">
    <source>
        <dbReference type="Proteomes" id="UP001138768"/>
    </source>
</evidence>
<dbReference type="Gene3D" id="3.90.220.20">
    <property type="entry name" value="DNA methylase specificity domains"/>
    <property type="match status" value="2"/>
</dbReference>
<keyword evidence="5" id="KW-1185">Reference proteome</keyword>
<feature type="coiled-coil region" evidence="3">
    <location>
        <begin position="91"/>
        <end position="125"/>
    </location>
</feature>
<dbReference type="GO" id="GO:0003677">
    <property type="term" value="F:DNA binding"/>
    <property type="evidence" value="ECO:0007669"/>
    <property type="project" value="UniProtKB-KW"/>
</dbReference>
<dbReference type="InterPro" id="IPR044946">
    <property type="entry name" value="Restrct_endonuc_typeI_TRD_sf"/>
</dbReference>
<keyword evidence="1" id="KW-0680">Restriction system</keyword>
<dbReference type="Proteomes" id="UP001138768">
    <property type="component" value="Unassembled WGS sequence"/>
</dbReference>